<feature type="transmembrane region" description="Helical" evidence="13">
    <location>
        <begin position="12"/>
        <end position="28"/>
    </location>
</feature>
<evidence type="ECO:0000256" key="9">
    <source>
        <dbReference type="ARBA" id="ARBA00023065"/>
    </source>
</evidence>
<accession>A0ABS5VL51</accession>
<evidence type="ECO:0000313" key="15">
    <source>
        <dbReference type="Proteomes" id="UP000772618"/>
    </source>
</evidence>
<dbReference type="Proteomes" id="UP000772618">
    <property type="component" value="Unassembled WGS sequence"/>
</dbReference>
<comment type="subcellular location">
    <subcellularLocation>
        <location evidence="1">Membrane</location>
        <topology evidence="1">Multi-pass membrane protein</topology>
    </subcellularLocation>
</comment>
<protein>
    <submittedName>
        <fullName evidence="14">DUF1211 domain-containing protein</fullName>
    </submittedName>
</protein>
<feature type="transmembrane region" description="Helical" evidence="13">
    <location>
        <begin position="164"/>
        <end position="197"/>
    </location>
</feature>
<dbReference type="PANTHER" id="PTHR31462">
    <property type="entry name" value="ENDOSOMAL/LYSOSOMAL POTASSIUM CHANNEL TMEM175"/>
    <property type="match status" value="1"/>
</dbReference>
<comment type="caution">
    <text evidence="14">The sequence shown here is derived from an EMBL/GenBank/DDBJ whole genome shotgun (WGS) entry which is preliminary data.</text>
</comment>
<evidence type="ECO:0000256" key="2">
    <source>
        <dbReference type="ARBA" id="ARBA00006920"/>
    </source>
</evidence>
<comment type="similarity">
    <text evidence="2">Belongs to the TMEM175 family.</text>
</comment>
<dbReference type="RefSeq" id="WP_254151916.1">
    <property type="nucleotide sequence ID" value="NZ_JAHESD010000004.1"/>
</dbReference>
<dbReference type="PANTHER" id="PTHR31462:SF5">
    <property type="entry name" value="ENDOSOMAL_LYSOSOMAL PROTON CHANNEL TMEM175"/>
    <property type="match status" value="1"/>
</dbReference>
<evidence type="ECO:0000256" key="3">
    <source>
        <dbReference type="ARBA" id="ARBA00022448"/>
    </source>
</evidence>
<dbReference type="Pfam" id="PF06736">
    <property type="entry name" value="TMEM175"/>
    <property type="match status" value="1"/>
</dbReference>
<comment type="catalytic activity">
    <reaction evidence="12">
        <text>K(+)(in) = K(+)(out)</text>
        <dbReference type="Rhea" id="RHEA:29463"/>
        <dbReference type="ChEBI" id="CHEBI:29103"/>
    </reaction>
</comment>
<keyword evidence="8 13" id="KW-1133">Transmembrane helix</keyword>
<evidence type="ECO:0000256" key="10">
    <source>
        <dbReference type="ARBA" id="ARBA00023136"/>
    </source>
</evidence>
<reference evidence="14 15" key="1">
    <citation type="submission" date="2021-05" db="EMBL/GenBank/DDBJ databases">
        <title>A Polyphasic approach of four new species of the genus Ohtaekwangia: Ohtaekwangia histidinii sp. nov., Ohtaekwangia cretensis sp. nov., Ohtaekwangia indiensis sp. nov., Ohtaekwangia reichenbachii sp. nov. from diverse environment.</title>
        <authorList>
            <person name="Octaviana S."/>
        </authorList>
    </citation>
    <scope>NUCLEOTIDE SEQUENCE [LARGE SCALE GENOMIC DNA]</scope>
    <source>
        <strain evidence="14 15">PWU20</strain>
    </source>
</reference>
<proteinExistence type="inferred from homology"/>
<dbReference type="EMBL" id="JAHESD010000004">
    <property type="protein sequence ID" value="MBT1702167.1"/>
    <property type="molecule type" value="Genomic_DNA"/>
</dbReference>
<evidence type="ECO:0000256" key="1">
    <source>
        <dbReference type="ARBA" id="ARBA00004141"/>
    </source>
</evidence>
<keyword evidence="6" id="KW-0631">Potassium channel</keyword>
<keyword evidence="10 13" id="KW-0472">Membrane</keyword>
<evidence type="ECO:0000256" key="12">
    <source>
        <dbReference type="ARBA" id="ARBA00034430"/>
    </source>
</evidence>
<keyword evidence="7" id="KW-0630">Potassium</keyword>
<keyword evidence="5 13" id="KW-0812">Transmembrane</keyword>
<sequence>MKIGTTRVETFSDSVMAIIITIMVMELIPDFSAKEVTPHSYFYNKETLAKSIAYLLSFTMIGIFWLNHHNFFHILKKTNEQLLIQNLGFLFIISIIPVTTTMIGANPSDPLSVALYGGVMLLTTILLSVMRVYAERKALIHKEDDKNLNSKIFRMTSKARKKNYIGIVAYLISIPLAFISVYISFACFVIPPIIFFIPDGVDDEKLAEKIAEKE</sequence>
<evidence type="ECO:0000256" key="5">
    <source>
        <dbReference type="ARBA" id="ARBA00022692"/>
    </source>
</evidence>
<evidence type="ECO:0000256" key="6">
    <source>
        <dbReference type="ARBA" id="ARBA00022826"/>
    </source>
</evidence>
<dbReference type="InterPro" id="IPR010617">
    <property type="entry name" value="TMEM175-like"/>
</dbReference>
<evidence type="ECO:0000256" key="7">
    <source>
        <dbReference type="ARBA" id="ARBA00022958"/>
    </source>
</evidence>
<keyword evidence="9" id="KW-0406">Ion transport</keyword>
<evidence type="ECO:0000256" key="13">
    <source>
        <dbReference type="SAM" id="Phobius"/>
    </source>
</evidence>
<feature type="transmembrane region" description="Helical" evidence="13">
    <location>
        <begin position="48"/>
        <end position="66"/>
    </location>
</feature>
<keyword evidence="11" id="KW-0407">Ion channel</keyword>
<gene>
    <name evidence="14" type="ORF">KK060_02695</name>
</gene>
<keyword evidence="4" id="KW-0633">Potassium transport</keyword>
<evidence type="ECO:0000256" key="8">
    <source>
        <dbReference type="ARBA" id="ARBA00022989"/>
    </source>
</evidence>
<organism evidence="14 15">
    <name type="scientific">Chryseosolibacter indicus</name>
    <dbReference type="NCBI Taxonomy" id="2782351"/>
    <lineage>
        <taxon>Bacteria</taxon>
        <taxon>Pseudomonadati</taxon>
        <taxon>Bacteroidota</taxon>
        <taxon>Cytophagia</taxon>
        <taxon>Cytophagales</taxon>
        <taxon>Chryseotaleaceae</taxon>
        <taxon>Chryseosolibacter</taxon>
    </lineage>
</organism>
<feature type="transmembrane region" description="Helical" evidence="13">
    <location>
        <begin position="111"/>
        <end position="133"/>
    </location>
</feature>
<name>A0ABS5VL51_9BACT</name>
<feature type="transmembrane region" description="Helical" evidence="13">
    <location>
        <begin position="87"/>
        <end position="105"/>
    </location>
</feature>
<keyword evidence="3" id="KW-0813">Transport</keyword>
<evidence type="ECO:0000256" key="4">
    <source>
        <dbReference type="ARBA" id="ARBA00022538"/>
    </source>
</evidence>
<keyword evidence="15" id="KW-1185">Reference proteome</keyword>
<evidence type="ECO:0000313" key="14">
    <source>
        <dbReference type="EMBL" id="MBT1702167.1"/>
    </source>
</evidence>
<evidence type="ECO:0000256" key="11">
    <source>
        <dbReference type="ARBA" id="ARBA00023303"/>
    </source>
</evidence>